<dbReference type="InterPro" id="IPR006195">
    <property type="entry name" value="aa-tRNA-synth_II"/>
</dbReference>
<keyword evidence="3" id="KW-0067">ATP-binding</keyword>
<dbReference type="PANTHER" id="PTHR42918:SF6">
    <property type="entry name" value="ELONGATION FACTOR P--(R)-BETA-LYSINE LIGASE"/>
    <property type="match status" value="1"/>
</dbReference>
<evidence type="ECO:0000259" key="4">
    <source>
        <dbReference type="PROSITE" id="PS50862"/>
    </source>
</evidence>
<dbReference type="Gene3D" id="3.30.930.10">
    <property type="entry name" value="Bira Bifunctional Protein, Domain 2"/>
    <property type="match status" value="1"/>
</dbReference>
<protein>
    <submittedName>
        <fullName evidence="5">tRNA synthetase class II (D K and N)</fullName>
    </submittedName>
</protein>
<dbReference type="GO" id="GO:0004824">
    <property type="term" value="F:lysine-tRNA ligase activity"/>
    <property type="evidence" value="ECO:0007669"/>
    <property type="project" value="InterPro"/>
</dbReference>
<evidence type="ECO:0000313" key="6">
    <source>
        <dbReference type="Proteomes" id="UP000001880"/>
    </source>
</evidence>
<keyword evidence="6" id="KW-1185">Reference proteome</keyword>
<dbReference type="RefSeq" id="WP_012829266.1">
    <property type="nucleotide sequence ID" value="NC_013440.1"/>
</dbReference>
<dbReference type="PRINTS" id="PR00982">
    <property type="entry name" value="TRNASYNTHLYS"/>
</dbReference>
<dbReference type="SUPFAM" id="SSF55681">
    <property type="entry name" value="Class II aaRS and biotin synthetases"/>
    <property type="match status" value="1"/>
</dbReference>
<keyword evidence="1" id="KW-0436">Ligase</keyword>
<dbReference type="InterPro" id="IPR004525">
    <property type="entry name" value="EpmA"/>
</dbReference>
<dbReference type="PROSITE" id="PS50862">
    <property type="entry name" value="AA_TRNA_LIGASE_II"/>
    <property type="match status" value="1"/>
</dbReference>
<dbReference type="InterPro" id="IPR004364">
    <property type="entry name" value="Aa-tRNA-synt_II"/>
</dbReference>
<reference evidence="5 6" key="1">
    <citation type="journal article" date="2010" name="Stand. Genomic Sci.">
        <title>Complete genome sequence of Haliangium ochraceum type strain (SMP-2).</title>
        <authorList>
            <consortium name="US DOE Joint Genome Institute (JGI-PGF)"/>
            <person name="Ivanova N."/>
            <person name="Daum C."/>
            <person name="Lang E."/>
            <person name="Abt B."/>
            <person name="Kopitz M."/>
            <person name="Saunders E."/>
            <person name="Lapidus A."/>
            <person name="Lucas S."/>
            <person name="Glavina Del Rio T."/>
            <person name="Nolan M."/>
            <person name="Tice H."/>
            <person name="Copeland A."/>
            <person name="Cheng J.F."/>
            <person name="Chen F."/>
            <person name="Bruce D."/>
            <person name="Goodwin L."/>
            <person name="Pitluck S."/>
            <person name="Mavromatis K."/>
            <person name="Pati A."/>
            <person name="Mikhailova N."/>
            <person name="Chen A."/>
            <person name="Palaniappan K."/>
            <person name="Land M."/>
            <person name="Hauser L."/>
            <person name="Chang Y.J."/>
            <person name="Jeffries C.D."/>
            <person name="Detter J.C."/>
            <person name="Brettin T."/>
            <person name="Rohde M."/>
            <person name="Goker M."/>
            <person name="Bristow J."/>
            <person name="Markowitz V."/>
            <person name="Eisen J.A."/>
            <person name="Hugenholtz P."/>
            <person name="Kyrpides N.C."/>
            <person name="Klenk H.P."/>
        </authorList>
    </citation>
    <scope>NUCLEOTIDE SEQUENCE [LARGE SCALE GENOMIC DNA]</scope>
    <source>
        <strain evidence="6">DSM 14365 / CIP 107738 / JCM 11303 / AJ 13395 / SMP-2</strain>
    </source>
</reference>
<dbReference type="GO" id="GO:0005829">
    <property type="term" value="C:cytosol"/>
    <property type="evidence" value="ECO:0007669"/>
    <property type="project" value="TreeGrafter"/>
</dbReference>
<dbReference type="InterPro" id="IPR045864">
    <property type="entry name" value="aa-tRNA-synth_II/BPL/LPL"/>
</dbReference>
<gene>
    <name evidence="5" type="ordered locus">Hoch_4170</name>
</gene>
<dbReference type="NCBIfam" id="TIGR00462">
    <property type="entry name" value="genX"/>
    <property type="match status" value="1"/>
</dbReference>
<dbReference type="NCBIfam" id="NF006828">
    <property type="entry name" value="PRK09350.1"/>
    <property type="match status" value="1"/>
</dbReference>
<dbReference type="eggNOG" id="COG2269">
    <property type="taxonomic scope" value="Bacteria"/>
</dbReference>
<evidence type="ECO:0000256" key="1">
    <source>
        <dbReference type="ARBA" id="ARBA00022598"/>
    </source>
</evidence>
<dbReference type="EMBL" id="CP001804">
    <property type="protein sequence ID" value="ACY16668.1"/>
    <property type="molecule type" value="Genomic_DNA"/>
</dbReference>
<dbReference type="GO" id="GO:0006430">
    <property type="term" value="P:lysyl-tRNA aminoacylation"/>
    <property type="evidence" value="ECO:0007669"/>
    <property type="project" value="InterPro"/>
</dbReference>
<dbReference type="Pfam" id="PF00152">
    <property type="entry name" value="tRNA-synt_2"/>
    <property type="match status" value="1"/>
</dbReference>
<dbReference type="KEGG" id="hoh:Hoch_4170"/>
<evidence type="ECO:0000313" key="5">
    <source>
        <dbReference type="EMBL" id="ACY16668.1"/>
    </source>
</evidence>
<dbReference type="PANTHER" id="PTHR42918">
    <property type="entry name" value="LYSYL-TRNA SYNTHETASE"/>
    <property type="match status" value="1"/>
</dbReference>
<dbReference type="HOGENOM" id="CLU_008255_1_0_7"/>
<proteinExistence type="predicted"/>
<accession>D0LKU8</accession>
<dbReference type="GO" id="GO:0000049">
    <property type="term" value="F:tRNA binding"/>
    <property type="evidence" value="ECO:0007669"/>
    <property type="project" value="TreeGrafter"/>
</dbReference>
<dbReference type="GO" id="GO:0005524">
    <property type="term" value="F:ATP binding"/>
    <property type="evidence" value="ECO:0007669"/>
    <property type="project" value="UniProtKB-KW"/>
</dbReference>
<keyword evidence="5" id="KW-0030">Aminoacyl-tRNA synthetase</keyword>
<evidence type="ECO:0000256" key="2">
    <source>
        <dbReference type="ARBA" id="ARBA00022741"/>
    </source>
</evidence>
<dbReference type="InterPro" id="IPR018149">
    <property type="entry name" value="Lys-tRNA-synth_II_C"/>
</dbReference>
<name>D0LKU8_HALO1</name>
<feature type="domain" description="Aminoacyl-transfer RNA synthetases class-II family profile" evidence="4">
    <location>
        <begin position="99"/>
        <end position="416"/>
    </location>
</feature>
<dbReference type="Proteomes" id="UP000001880">
    <property type="component" value="Chromosome"/>
</dbReference>
<organism evidence="5 6">
    <name type="scientific">Haliangium ochraceum (strain DSM 14365 / JCM 11303 / SMP-2)</name>
    <dbReference type="NCBI Taxonomy" id="502025"/>
    <lineage>
        <taxon>Bacteria</taxon>
        <taxon>Pseudomonadati</taxon>
        <taxon>Myxococcota</taxon>
        <taxon>Polyangia</taxon>
        <taxon>Haliangiales</taxon>
        <taxon>Kofleriaceae</taxon>
        <taxon>Haliangium</taxon>
    </lineage>
</organism>
<dbReference type="AlphaFoldDB" id="D0LKU8"/>
<keyword evidence="2" id="KW-0547">Nucleotide-binding</keyword>
<sequence length="416" mass="44745">MRDRDAAETVLRGRVLAVDGDGLRLRTERADLDVACSADRRAPVRAGDLVEIHPDASGQGASEPGAEVSVRVLRAYRGGPFPGPASETARLGRTRLTHLRARARAMAALRGFFAERDFLEVETPLLVGSPGLEVHLDPVPAGRGQWLITSPEFQMKRLLAAGLERVYTVCKCFRADELGAQHNVEFTMIEWYRAWAGWDDILGDTEALVAAVAEAVAGAPRCVLGERVIDLSPPWPRLTVAEAMARFAGVAVSGAESAAELAQRARAAGVDIGSAEAWDDIFYTVFVDRVEPALAALERPVALVDWPAPLAALARRKPGAPHLVERFEVYVAGIELCNAFGELVDAAEQRARFAASAAERARRGRAHLATDEALLRALDEGLPACAGIALGIDRLLMLVTGASHIREVLTFASDEL</sequence>
<evidence type="ECO:0000256" key="3">
    <source>
        <dbReference type="ARBA" id="ARBA00022840"/>
    </source>
</evidence>
<dbReference type="STRING" id="502025.Hoch_4170"/>